<dbReference type="AlphaFoldDB" id="K4A3H5"/>
<keyword evidence="2" id="KW-1185">Reference proteome</keyword>
<reference evidence="2" key="1">
    <citation type="journal article" date="2012" name="Nat. Biotechnol.">
        <title>Reference genome sequence of the model plant Setaria.</title>
        <authorList>
            <person name="Bennetzen J.L."/>
            <person name="Schmutz J."/>
            <person name="Wang H."/>
            <person name="Percifield R."/>
            <person name="Hawkins J."/>
            <person name="Pontaroli A.C."/>
            <person name="Estep M."/>
            <person name="Feng L."/>
            <person name="Vaughn J.N."/>
            <person name="Grimwood J."/>
            <person name="Jenkins J."/>
            <person name="Barry K."/>
            <person name="Lindquist E."/>
            <person name="Hellsten U."/>
            <person name="Deshpande S."/>
            <person name="Wang X."/>
            <person name="Wu X."/>
            <person name="Mitros T."/>
            <person name="Triplett J."/>
            <person name="Yang X."/>
            <person name="Ye C.Y."/>
            <person name="Mauro-Herrera M."/>
            <person name="Wang L."/>
            <person name="Li P."/>
            <person name="Sharma M."/>
            <person name="Sharma R."/>
            <person name="Ronald P.C."/>
            <person name="Panaud O."/>
            <person name="Kellogg E.A."/>
            <person name="Brutnell T.P."/>
            <person name="Doust A.N."/>
            <person name="Tuskan G.A."/>
            <person name="Rokhsar D."/>
            <person name="Devos K.M."/>
        </authorList>
    </citation>
    <scope>NUCLEOTIDE SEQUENCE [LARGE SCALE GENOMIC DNA]</scope>
    <source>
        <strain evidence="2">cv. Yugu1</strain>
    </source>
</reference>
<dbReference type="Gramene" id="KQL26842">
    <property type="protein sequence ID" value="KQL26842"/>
    <property type="gene ID" value="SETIT_033428mg"/>
</dbReference>
<dbReference type="EnsemblPlants" id="KQL26842">
    <property type="protein sequence ID" value="KQL26842"/>
    <property type="gene ID" value="SETIT_033428mg"/>
</dbReference>
<evidence type="ECO:0000313" key="2">
    <source>
        <dbReference type="Proteomes" id="UP000004995"/>
    </source>
</evidence>
<dbReference type="EMBL" id="AGNK02001348">
    <property type="status" value="NOT_ANNOTATED_CDS"/>
    <property type="molecule type" value="Genomic_DNA"/>
</dbReference>
<sequence length="47" mass="5394">MGNGVAAWPVGADMSTLHRPFYYCNCLARFIHYVVFKNIMHHVTLVI</sequence>
<evidence type="ECO:0000313" key="1">
    <source>
        <dbReference type="EnsemblPlants" id="KQL26842"/>
    </source>
</evidence>
<proteinExistence type="predicted"/>
<reference evidence="1" key="2">
    <citation type="submission" date="2018-08" db="UniProtKB">
        <authorList>
            <consortium name="EnsemblPlants"/>
        </authorList>
    </citation>
    <scope>IDENTIFICATION</scope>
    <source>
        <strain evidence="1">Yugu1</strain>
    </source>
</reference>
<name>K4A3H5_SETIT</name>
<dbReference type="InParanoid" id="K4A3H5"/>
<dbReference type="Proteomes" id="UP000004995">
    <property type="component" value="Unassembled WGS sequence"/>
</dbReference>
<organism evidence="1 2">
    <name type="scientific">Setaria italica</name>
    <name type="common">Foxtail millet</name>
    <name type="synonym">Panicum italicum</name>
    <dbReference type="NCBI Taxonomy" id="4555"/>
    <lineage>
        <taxon>Eukaryota</taxon>
        <taxon>Viridiplantae</taxon>
        <taxon>Streptophyta</taxon>
        <taxon>Embryophyta</taxon>
        <taxon>Tracheophyta</taxon>
        <taxon>Spermatophyta</taxon>
        <taxon>Magnoliopsida</taxon>
        <taxon>Liliopsida</taxon>
        <taxon>Poales</taxon>
        <taxon>Poaceae</taxon>
        <taxon>PACMAD clade</taxon>
        <taxon>Panicoideae</taxon>
        <taxon>Panicodae</taxon>
        <taxon>Paniceae</taxon>
        <taxon>Cenchrinae</taxon>
        <taxon>Setaria</taxon>
    </lineage>
</organism>
<accession>K4A3H5</accession>
<protein>
    <submittedName>
        <fullName evidence="1">Uncharacterized protein</fullName>
    </submittedName>
</protein>
<dbReference type="HOGENOM" id="CLU_3176319_0_0_1"/>